<reference evidence="1 2" key="1">
    <citation type="submission" date="2017-12" db="EMBL/GenBank/DDBJ databases">
        <title>Comparative genomics of Botrytis spp.</title>
        <authorList>
            <person name="Valero-Jimenez C.A."/>
            <person name="Tapia P."/>
            <person name="Veloso J."/>
            <person name="Silva-Moreno E."/>
            <person name="Staats M."/>
            <person name="Valdes J.H."/>
            <person name="Van Kan J.A.L."/>
        </authorList>
    </citation>
    <scope>NUCLEOTIDE SEQUENCE [LARGE SCALE GENOMIC DNA]</scope>
    <source>
        <strain evidence="1 2">MUCL3349</strain>
    </source>
</reference>
<organism evidence="1 2">
    <name type="scientific">Botrytis porri</name>
    <dbReference type="NCBI Taxonomy" id="87229"/>
    <lineage>
        <taxon>Eukaryota</taxon>
        <taxon>Fungi</taxon>
        <taxon>Dikarya</taxon>
        <taxon>Ascomycota</taxon>
        <taxon>Pezizomycotina</taxon>
        <taxon>Leotiomycetes</taxon>
        <taxon>Helotiales</taxon>
        <taxon>Sclerotiniaceae</taxon>
        <taxon>Botrytis</taxon>
    </lineage>
</organism>
<proteinExistence type="predicted"/>
<accession>A0A4Z1KDY0</accession>
<evidence type="ECO:0000313" key="2">
    <source>
        <dbReference type="Proteomes" id="UP000297280"/>
    </source>
</evidence>
<sequence length="75" mass="8383">MLAMDQSLHGVNSWSFALAETKNIMDNLGKMFEDGVINGPEEDSLTKIRLTDAVEAYQEVAKFDGKKFVIAMQDQ</sequence>
<comment type="caution">
    <text evidence="1">The sequence shown here is derived from an EMBL/GenBank/DDBJ whole genome shotgun (WGS) entry which is preliminary data.</text>
</comment>
<protein>
    <recommendedName>
        <fullName evidence="3">Alcohol dehydrogenase-like C-terminal domain-containing protein</fullName>
    </recommendedName>
</protein>
<keyword evidence="2" id="KW-1185">Reference proteome</keyword>
<evidence type="ECO:0008006" key="3">
    <source>
        <dbReference type="Google" id="ProtNLM"/>
    </source>
</evidence>
<dbReference type="EMBL" id="PQXO01000622">
    <property type="protein sequence ID" value="TGO83586.1"/>
    <property type="molecule type" value="Genomic_DNA"/>
</dbReference>
<dbReference type="AlphaFoldDB" id="A0A4Z1KDY0"/>
<evidence type="ECO:0000313" key="1">
    <source>
        <dbReference type="EMBL" id="TGO83586.1"/>
    </source>
</evidence>
<dbReference type="Proteomes" id="UP000297280">
    <property type="component" value="Unassembled WGS sequence"/>
</dbReference>
<dbReference type="STRING" id="87229.A0A4Z1KDY0"/>
<name>A0A4Z1KDY0_9HELO</name>
<gene>
    <name evidence="1" type="ORF">BPOR_0623g00020</name>
</gene>